<dbReference type="AlphaFoldDB" id="A0A5A9XE96"/>
<evidence type="ECO:0000256" key="1">
    <source>
        <dbReference type="SAM" id="SignalP"/>
    </source>
</evidence>
<organism evidence="2 3">
    <name type="scientific">Oryzomonas rubra</name>
    <dbReference type="NCBI Taxonomy" id="2509454"/>
    <lineage>
        <taxon>Bacteria</taxon>
        <taxon>Pseudomonadati</taxon>
        <taxon>Thermodesulfobacteriota</taxon>
        <taxon>Desulfuromonadia</taxon>
        <taxon>Geobacterales</taxon>
        <taxon>Geobacteraceae</taxon>
        <taxon>Oryzomonas</taxon>
    </lineage>
</organism>
<proteinExistence type="predicted"/>
<dbReference type="PROSITE" id="PS51257">
    <property type="entry name" value="PROKAR_LIPOPROTEIN"/>
    <property type="match status" value="1"/>
</dbReference>
<dbReference type="OrthoDB" id="5394210at2"/>
<protein>
    <recommendedName>
        <fullName evidence="4">MetA-pathway of phenol degradation</fullName>
    </recommendedName>
</protein>
<evidence type="ECO:0000313" key="2">
    <source>
        <dbReference type="EMBL" id="KAA0891230.1"/>
    </source>
</evidence>
<name>A0A5A9XE96_9BACT</name>
<dbReference type="EMBL" id="SRSD01000006">
    <property type="protein sequence ID" value="KAA0891230.1"/>
    <property type="molecule type" value="Genomic_DNA"/>
</dbReference>
<evidence type="ECO:0000313" key="3">
    <source>
        <dbReference type="Proteomes" id="UP000324298"/>
    </source>
</evidence>
<comment type="caution">
    <text evidence="2">The sequence shown here is derived from an EMBL/GenBank/DDBJ whole genome shotgun (WGS) entry which is preliminary data.</text>
</comment>
<dbReference type="Proteomes" id="UP000324298">
    <property type="component" value="Unassembled WGS sequence"/>
</dbReference>
<keyword evidence="1" id="KW-0732">Signal</keyword>
<accession>A0A5A9XE96</accession>
<sequence>MNLGKVLAATMAVMALACGTAMATPSTQIWIPSPDVKDYKAFHIDIDNYTRFSGKTGNSLNPNLYDIGLSAGVLPLENLKLEVGIDVVKSGFNSDVTYPADRAPLYFNAKLGTPEDAFGIKGLPAFAVGAYNLGTYDKQPLVSTRQNLVYGLVGRTFPVIGRLSAGGYYGSKRALATPGNPSNTNNNTGVMASWDRSMSEISDKLWLAADYMSGNNANGEVSFGAQWNFTKQIAVIAGIVVFNPFYQTSAADGGMNPGGRPAFTTQIDISLP</sequence>
<keyword evidence="3" id="KW-1185">Reference proteome</keyword>
<feature type="signal peptide" evidence="1">
    <location>
        <begin position="1"/>
        <end position="23"/>
    </location>
</feature>
<reference evidence="2 3" key="1">
    <citation type="submission" date="2019-04" db="EMBL/GenBank/DDBJ databases">
        <title>Geobacter ruber sp. nov., ferric-reducing bacteria isolated from paddy soil.</title>
        <authorList>
            <person name="Xu Z."/>
            <person name="Masuda Y."/>
            <person name="Itoh H."/>
            <person name="Senoo K."/>
        </authorList>
    </citation>
    <scope>NUCLEOTIDE SEQUENCE [LARGE SCALE GENOMIC DNA]</scope>
    <source>
        <strain evidence="2 3">Red88</strain>
    </source>
</reference>
<dbReference type="RefSeq" id="WP_149307594.1">
    <property type="nucleotide sequence ID" value="NZ_SRSD01000006.1"/>
</dbReference>
<gene>
    <name evidence="2" type="ORF">ET418_10615</name>
</gene>
<evidence type="ECO:0008006" key="4">
    <source>
        <dbReference type="Google" id="ProtNLM"/>
    </source>
</evidence>
<feature type="chain" id="PRO_5022836182" description="MetA-pathway of phenol degradation" evidence="1">
    <location>
        <begin position="24"/>
        <end position="272"/>
    </location>
</feature>